<comment type="pathway">
    <text evidence="2">Lipid metabolism; fatty acid beta-oxidation.</text>
</comment>
<dbReference type="OMA" id="FQAIMDF"/>
<dbReference type="Gene3D" id="3.90.226.10">
    <property type="entry name" value="2-enoyl-CoA Hydratase, Chain A, domain 1"/>
    <property type="match status" value="1"/>
</dbReference>
<evidence type="ECO:0000256" key="4">
    <source>
        <dbReference type="ARBA" id="ARBA00023140"/>
    </source>
</evidence>
<dbReference type="SUPFAM" id="SSF52096">
    <property type="entry name" value="ClpP/crotonase"/>
    <property type="match status" value="1"/>
</dbReference>
<evidence type="ECO:0000256" key="5">
    <source>
        <dbReference type="ARBA" id="ARBA00023235"/>
    </source>
</evidence>
<evidence type="ECO:0000256" key="2">
    <source>
        <dbReference type="ARBA" id="ARBA00005005"/>
    </source>
</evidence>
<accession>A0A1G4M9W2</accession>
<keyword evidence="5" id="KW-0413">Isomerase</keyword>
<dbReference type="InterPro" id="IPR051053">
    <property type="entry name" value="ECH/Chromodomain_protein"/>
</dbReference>
<keyword evidence="8" id="KW-1185">Reference proteome</keyword>
<evidence type="ECO:0000313" key="7">
    <source>
        <dbReference type="EMBL" id="SCW00611.1"/>
    </source>
</evidence>
<dbReference type="CDD" id="cd06558">
    <property type="entry name" value="crotonase-like"/>
    <property type="match status" value="1"/>
</dbReference>
<reference evidence="7 8" key="1">
    <citation type="submission" date="2016-03" db="EMBL/GenBank/DDBJ databases">
        <authorList>
            <person name="Devillers H."/>
        </authorList>
    </citation>
    <scope>NUCLEOTIDE SEQUENCE [LARGE SCALE GENOMIC DNA]</scope>
    <source>
        <strain evidence="7">CBS 6772</strain>
    </source>
</reference>
<dbReference type="GO" id="GO:0004165">
    <property type="term" value="F:delta(3)-delta(2)-enoyl-CoA isomerase activity"/>
    <property type="evidence" value="ECO:0007669"/>
    <property type="project" value="UniProtKB-ARBA"/>
</dbReference>
<keyword evidence="6" id="KW-0812">Transmembrane</keyword>
<dbReference type="OrthoDB" id="2018133at2759"/>
<protein>
    <submittedName>
        <fullName evidence="7">LAFE_0C08020g1_1</fullName>
    </submittedName>
</protein>
<dbReference type="PANTHER" id="PTHR43684:SF1">
    <property type="entry name" value="ENOYL-COA DELTA ISOMERASE 2"/>
    <property type="match status" value="1"/>
</dbReference>
<dbReference type="InterPro" id="IPR029045">
    <property type="entry name" value="ClpP/crotonase-like_dom_sf"/>
</dbReference>
<evidence type="ECO:0000313" key="8">
    <source>
        <dbReference type="Proteomes" id="UP000190831"/>
    </source>
</evidence>
<evidence type="ECO:0000256" key="3">
    <source>
        <dbReference type="ARBA" id="ARBA00005254"/>
    </source>
</evidence>
<keyword evidence="6" id="KW-0472">Membrane</keyword>
<feature type="transmembrane region" description="Helical" evidence="6">
    <location>
        <begin position="139"/>
        <end position="160"/>
    </location>
</feature>
<comment type="subcellular location">
    <subcellularLocation>
        <location evidence="1">Peroxisome</location>
    </subcellularLocation>
</comment>
<sequence length="272" mass="30679">MTRSSSKISHQISGEYFIISLNDPNTLNSMTGEDYVYLATLLQEADRNDAIYFTVLQSSGRFFSSGANVSNIGKAQKSESASGETGKWLSEFVSRNLFVTQIFSNHRKLLICCLNGPAVGLSATIVMLCDIVYSMNDSVYLLFPFTTLGLVSEGALSVTLPLKLGYNVANEILTFGKPVTFENMIGKVIIKNYNMKDTNEFNKKVVEDLRERTQHLYKDSIIGIKKLLKRPFESELKRANVDEVSDALDFWVKGIPQEKFKQLSKKERRHKM</sequence>
<dbReference type="Pfam" id="PF00378">
    <property type="entry name" value="ECH_1"/>
    <property type="match status" value="1"/>
</dbReference>
<proteinExistence type="inferred from homology"/>
<organism evidence="7 8">
    <name type="scientific">Lachancea fermentati</name>
    <name type="common">Zygosaccharomyces fermentati</name>
    <dbReference type="NCBI Taxonomy" id="4955"/>
    <lineage>
        <taxon>Eukaryota</taxon>
        <taxon>Fungi</taxon>
        <taxon>Dikarya</taxon>
        <taxon>Ascomycota</taxon>
        <taxon>Saccharomycotina</taxon>
        <taxon>Saccharomycetes</taxon>
        <taxon>Saccharomycetales</taxon>
        <taxon>Saccharomycetaceae</taxon>
        <taxon>Lachancea</taxon>
    </lineage>
</organism>
<dbReference type="PANTHER" id="PTHR43684">
    <property type="match status" value="1"/>
</dbReference>
<dbReference type="GO" id="GO:0005782">
    <property type="term" value="C:peroxisomal matrix"/>
    <property type="evidence" value="ECO:0007669"/>
    <property type="project" value="TreeGrafter"/>
</dbReference>
<dbReference type="STRING" id="4955.A0A1G4M9W2"/>
<feature type="transmembrane region" description="Helical" evidence="6">
    <location>
        <begin position="109"/>
        <end position="133"/>
    </location>
</feature>
<dbReference type="EMBL" id="LT598485">
    <property type="protein sequence ID" value="SCW00611.1"/>
    <property type="molecule type" value="Genomic_DNA"/>
</dbReference>
<comment type="similarity">
    <text evidence="3">Belongs to the enoyl-CoA hydratase/isomerase family.</text>
</comment>
<gene>
    <name evidence="7" type="ORF">LAFE_0C08020G</name>
</gene>
<keyword evidence="4" id="KW-0576">Peroxisome</keyword>
<dbReference type="GO" id="GO:0006635">
    <property type="term" value="P:fatty acid beta-oxidation"/>
    <property type="evidence" value="ECO:0007669"/>
    <property type="project" value="TreeGrafter"/>
</dbReference>
<dbReference type="FunFam" id="3.90.226.10:FF:000048">
    <property type="entry name" value="3,2-trans-enoyl-CoA isomerase"/>
    <property type="match status" value="1"/>
</dbReference>
<name>A0A1G4M9W2_LACFM</name>
<evidence type="ECO:0000256" key="6">
    <source>
        <dbReference type="SAM" id="Phobius"/>
    </source>
</evidence>
<dbReference type="InterPro" id="IPR001753">
    <property type="entry name" value="Enoyl-CoA_hydra/iso"/>
</dbReference>
<dbReference type="AlphaFoldDB" id="A0A1G4M9W2"/>
<evidence type="ECO:0000256" key="1">
    <source>
        <dbReference type="ARBA" id="ARBA00004275"/>
    </source>
</evidence>
<dbReference type="Proteomes" id="UP000190831">
    <property type="component" value="Chromosome C"/>
</dbReference>
<keyword evidence="6" id="KW-1133">Transmembrane helix</keyword>